<gene>
    <name evidence="1" type="ORF">QJS10_CPB19g00457</name>
</gene>
<dbReference type="PANTHER" id="PTHR21481">
    <property type="entry name" value="PROTEIN CLEC16A"/>
    <property type="match status" value="1"/>
</dbReference>
<dbReference type="InterPro" id="IPR039272">
    <property type="entry name" value="CLEC16A/TT9"/>
</dbReference>
<dbReference type="EMBL" id="JAUJYO010000019">
    <property type="protein sequence ID" value="KAK1287075.1"/>
    <property type="molecule type" value="Genomic_DNA"/>
</dbReference>
<accession>A0AAV9CEM9</accession>
<dbReference type="GO" id="GO:1901096">
    <property type="term" value="P:regulation of autophagosome maturation"/>
    <property type="evidence" value="ECO:0007669"/>
    <property type="project" value="TreeGrafter"/>
</dbReference>
<keyword evidence="2" id="KW-1185">Reference proteome</keyword>
<dbReference type="AlphaFoldDB" id="A0AAV9CEM9"/>
<reference evidence="1" key="2">
    <citation type="submission" date="2023-06" db="EMBL/GenBank/DDBJ databases">
        <authorList>
            <person name="Ma L."/>
            <person name="Liu K.-W."/>
            <person name="Li Z."/>
            <person name="Hsiao Y.-Y."/>
            <person name="Qi Y."/>
            <person name="Fu T."/>
            <person name="Tang G."/>
            <person name="Zhang D."/>
            <person name="Sun W.-H."/>
            <person name="Liu D.-K."/>
            <person name="Li Y."/>
            <person name="Chen G.-Z."/>
            <person name="Liu X.-D."/>
            <person name="Liao X.-Y."/>
            <person name="Jiang Y.-T."/>
            <person name="Yu X."/>
            <person name="Hao Y."/>
            <person name="Huang J."/>
            <person name="Zhao X.-W."/>
            <person name="Ke S."/>
            <person name="Chen Y.-Y."/>
            <person name="Wu W.-L."/>
            <person name="Hsu J.-L."/>
            <person name="Lin Y.-F."/>
            <person name="Huang M.-D."/>
            <person name="Li C.-Y."/>
            <person name="Huang L."/>
            <person name="Wang Z.-W."/>
            <person name="Zhao X."/>
            <person name="Zhong W.-Y."/>
            <person name="Peng D.-H."/>
            <person name="Ahmad S."/>
            <person name="Lan S."/>
            <person name="Zhang J.-S."/>
            <person name="Tsai W.-C."/>
            <person name="Van De Peer Y."/>
            <person name="Liu Z.-J."/>
        </authorList>
    </citation>
    <scope>NUCLEOTIDE SEQUENCE</scope>
    <source>
        <strain evidence="1">CP</strain>
        <tissue evidence="1">Leaves</tissue>
    </source>
</reference>
<dbReference type="GO" id="GO:0016197">
    <property type="term" value="P:endosomal transport"/>
    <property type="evidence" value="ECO:0007669"/>
    <property type="project" value="TreeGrafter"/>
</dbReference>
<dbReference type="GO" id="GO:0005770">
    <property type="term" value="C:late endosome"/>
    <property type="evidence" value="ECO:0007669"/>
    <property type="project" value="TreeGrafter"/>
</dbReference>
<protein>
    <submittedName>
        <fullName evidence="1">Uncharacterized protein</fullName>
    </submittedName>
</protein>
<evidence type="ECO:0000313" key="1">
    <source>
        <dbReference type="EMBL" id="KAK1287075.1"/>
    </source>
</evidence>
<proteinExistence type="predicted"/>
<dbReference type="GO" id="GO:0005794">
    <property type="term" value="C:Golgi apparatus"/>
    <property type="evidence" value="ECO:0007669"/>
    <property type="project" value="TreeGrafter"/>
</dbReference>
<sequence length="96" mass="10619">MNELLREIDEVTDDLSYCKDVLNVGNLCLSKLIMSNLLSILVVPIILPSLRSNQNLEGLSMSALTSLYILTRIVQIIGGQELVDTVELVISFHVGF</sequence>
<dbReference type="PANTHER" id="PTHR21481:SF0">
    <property type="entry name" value="PROTEIN CLEC16A"/>
    <property type="match status" value="1"/>
</dbReference>
<dbReference type="GO" id="GO:0007034">
    <property type="term" value="P:vacuolar transport"/>
    <property type="evidence" value="ECO:0007669"/>
    <property type="project" value="TreeGrafter"/>
</dbReference>
<dbReference type="Proteomes" id="UP001180020">
    <property type="component" value="Unassembled WGS sequence"/>
</dbReference>
<organism evidence="1 2">
    <name type="scientific">Acorus calamus</name>
    <name type="common">Sweet flag</name>
    <dbReference type="NCBI Taxonomy" id="4465"/>
    <lineage>
        <taxon>Eukaryota</taxon>
        <taxon>Viridiplantae</taxon>
        <taxon>Streptophyta</taxon>
        <taxon>Embryophyta</taxon>
        <taxon>Tracheophyta</taxon>
        <taxon>Spermatophyta</taxon>
        <taxon>Magnoliopsida</taxon>
        <taxon>Liliopsida</taxon>
        <taxon>Acoraceae</taxon>
        <taxon>Acorus</taxon>
    </lineage>
</organism>
<name>A0AAV9CEM9_ACOCL</name>
<evidence type="ECO:0000313" key="2">
    <source>
        <dbReference type="Proteomes" id="UP001180020"/>
    </source>
</evidence>
<reference evidence="1" key="1">
    <citation type="journal article" date="2023" name="Nat. Commun.">
        <title>Diploid and tetraploid genomes of Acorus and the evolution of monocots.</title>
        <authorList>
            <person name="Ma L."/>
            <person name="Liu K.W."/>
            <person name="Li Z."/>
            <person name="Hsiao Y.Y."/>
            <person name="Qi Y."/>
            <person name="Fu T."/>
            <person name="Tang G.D."/>
            <person name="Zhang D."/>
            <person name="Sun W.H."/>
            <person name="Liu D.K."/>
            <person name="Li Y."/>
            <person name="Chen G.Z."/>
            <person name="Liu X.D."/>
            <person name="Liao X.Y."/>
            <person name="Jiang Y.T."/>
            <person name="Yu X."/>
            <person name="Hao Y."/>
            <person name="Huang J."/>
            <person name="Zhao X.W."/>
            <person name="Ke S."/>
            <person name="Chen Y.Y."/>
            <person name="Wu W.L."/>
            <person name="Hsu J.L."/>
            <person name="Lin Y.F."/>
            <person name="Huang M.D."/>
            <person name="Li C.Y."/>
            <person name="Huang L."/>
            <person name="Wang Z.W."/>
            <person name="Zhao X."/>
            <person name="Zhong W.Y."/>
            <person name="Peng D.H."/>
            <person name="Ahmad S."/>
            <person name="Lan S."/>
            <person name="Zhang J.S."/>
            <person name="Tsai W.C."/>
            <person name="Van de Peer Y."/>
            <person name="Liu Z.J."/>
        </authorList>
    </citation>
    <scope>NUCLEOTIDE SEQUENCE</scope>
    <source>
        <strain evidence="1">CP</strain>
    </source>
</reference>
<comment type="caution">
    <text evidence="1">The sequence shown here is derived from an EMBL/GenBank/DDBJ whole genome shotgun (WGS) entry which is preliminary data.</text>
</comment>